<dbReference type="GO" id="GO:0019563">
    <property type="term" value="P:glycerol catabolic process"/>
    <property type="evidence" value="ECO:0007669"/>
    <property type="project" value="TreeGrafter"/>
</dbReference>
<dbReference type="EMBL" id="JRJU01000004">
    <property type="protein sequence ID" value="KHF41220.1"/>
    <property type="molecule type" value="Genomic_DNA"/>
</dbReference>
<comment type="function">
    <text evidence="9">Involved in the gluconeogenesis. Catalyzes stereospecifically the conversion of dihydroxyacetone phosphate (DHAP) to D-glyceraldehyde-3-phosphate (G3P).</text>
</comment>
<dbReference type="UniPathway" id="UPA00109">
    <property type="reaction ID" value="UER00189"/>
</dbReference>
<feature type="active site" description="Proton acceptor" evidence="9">
    <location>
        <position position="167"/>
    </location>
</feature>
<dbReference type="EC" id="5.3.1.1" evidence="3 9"/>
<evidence type="ECO:0000256" key="7">
    <source>
        <dbReference type="ARBA" id="ARBA00023152"/>
    </source>
</evidence>
<dbReference type="GO" id="GO:0004807">
    <property type="term" value="F:triose-phosphate isomerase activity"/>
    <property type="evidence" value="ECO:0007669"/>
    <property type="project" value="UniProtKB-UniRule"/>
</dbReference>
<dbReference type="Pfam" id="PF00121">
    <property type="entry name" value="TIM"/>
    <property type="match status" value="1"/>
</dbReference>
<dbReference type="PANTHER" id="PTHR21139">
    <property type="entry name" value="TRIOSEPHOSPHATE ISOMERASE"/>
    <property type="match status" value="1"/>
</dbReference>
<dbReference type="PANTHER" id="PTHR21139:SF42">
    <property type="entry name" value="TRIOSEPHOSPHATE ISOMERASE"/>
    <property type="match status" value="1"/>
</dbReference>
<dbReference type="GO" id="GO:0005829">
    <property type="term" value="C:cytosol"/>
    <property type="evidence" value="ECO:0007669"/>
    <property type="project" value="TreeGrafter"/>
</dbReference>
<feature type="binding site" evidence="9">
    <location>
        <begin position="9"/>
        <end position="11"/>
    </location>
    <ligand>
        <name>substrate</name>
    </ligand>
</feature>
<sequence length="251" mass="26841">MRKPIIAGNWKMNKTLGEAKQFVEAVKTSVPANSEVDAVVCSPALFLESLVSQTEGTDLKVGAQNVHFEENGAFTGEISPVALADMKVEYVIIGHSERREMFAETDETVNKKVHASFKHNLVPIMCCGETDAEREAGKTNEVVKVQVEAGLAGLTADQVKNTVIAYEPIWAIGTGKSSSAADANEVCSYIRKVVAESFSPEAAEAVRIQYGGSVKPANIKEYMAENDIDGALVGGASLEADSFLALLEEGK</sequence>
<keyword evidence="9" id="KW-0597">Phosphoprotein</keyword>
<evidence type="ECO:0000256" key="2">
    <source>
        <dbReference type="ARBA" id="ARBA00007422"/>
    </source>
</evidence>
<keyword evidence="8 9" id="KW-0413">Isomerase</keyword>
<proteinExistence type="inferred from homology"/>
<feature type="binding site" evidence="9">
    <location>
        <position position="213"/>
    </location>
    <ligand>
        <name>substrate</name>
    </ligand>
</feature>
<gene>
    <name evidence="9 11" type="primary">tpiA</name>
    <name evidence="11" type="ORF">LQ50_05540</name>
</gene>
<feature type="binding site" evidence="9">
    <location>
        <position position="173"/>
    </location>
    <ligand>
        <name>substrate</name>
    </ligand>
</feature>
<comment type="subcellular location">
    <subcellularLocation>
        <location evidence="9 10">Cytoplasm</location>
    </subcellularLocation>
</comment>
<comment type="similarity">
    <text evidence="2 9 10">Belongs to the triosephosphate isomerase family.</text>
</comment>
<comment type="pathway">
    <text evidence="9 10">Carbohydrate biosynthesis; gluconeogenesis.</text>
</comment>
<name>A0A0B0IIU2_9BACI</name>
<accession>A0A0B0IIU2</accession>
<comment type="catalytic activity">
    <reaction evidence="9 10">
        <text>D-glyceraldehyde 3-phosphate = dihydroxyacetone phosphate</text>
        <dbReference type="Rhea" id="RHEA:18585"/>
        <dbReference type="ChEBI" id="CHEBI:57642"/>
        <dbReference type="ChEBI" id="CHEBI:59776"/>
        <dbReference type="EC" id="5.3.1.1"/>
    </reaction>
</comment>
<dbReference type="OrthoDB" id="9809429at2"/>
<evidence type="ECO:0000256" key="1">
    <source>
        <dbReference type="ARBA" id="ARBA00004680"/>
    </source>
</evidence>
<dbReference type="GO" id="GO:0046166">
    <property type="term" value="P:glyceraldehyde-3-phosphate biosynthetic process"/>
    <property type="evidence" value="ECO:0007669"/>
    <property type="project" value="TreeGrafter"/>
</dbReference>
<organism evidence="11 12">
    <name type="scientific">Halalkalibacter okhensis</name>
    <dbReference type="NCBI Taxonomy" id="333138"/>
    <lineage>
        <taxon>Bacteria</taxon>
        <taxon>Bacillati</taxon>
        <taxon>Bacillota</taxon>
        <taxon>Bacilli</taxon>
        <taxon>Bacillales</taxon>
        <taxon>Bacillaceae</taxon>
        <taxon>Halalkalibacter</taxon>
    </lineage>
</organism>
<dbReference type="CDD" id="cd00311">
    <property type="entry name" value="TIM"/>
    <property type="match status" value="1"/>
</dbReference>
<keyword evidence="5 9" id="KW-0312">Gluconeogenesis</keyword>
<dbReference type="AlphaFoldDB" id="A0A0B0IIU2"/>
<reference evidence="11 12" key="1">
    <citation type="submission" date="2014-09" db="EMBL/GenBank/DDBJ databases">
        <title>Genome sequencing and annotation of Bacillus Okhensis strain Kh10-101T.</title>
        <authorList>
            <person name="Prakash J.S."/>
        </authorList>
    </citation>
    <scope>NUCLEOTIDE SEQUENCE [LARGE SCALE GENOMIC DNA]</scope>
    <source>
        <strain evidence="12">Kh10-101T</strain>
    </source>
</reference>
<protein>
    <recommendedName>
        <fullName evidence="4 9">Triosephosphate isomerase</fullName>
        <shortName evidence="9">TIM</shortName>
        <shortName evidence="9">TPI</shortName>
        <ecNumber evidence="3 9">5.3.1.1</ecNumber>
    </recommendedName>
    <alternativeName>
        <fullName evidence="9">Triose-phosphate isomerase</fullName>
    </alternativeName>
</protein>
<dbReference type="eggNOG" id="COG0149">
    <property type="taxonomic scope" value="Bacteria"/>
</dbReference>
<evidence type="ECO:0000256" key="9">
    <source>
        <dbReference type="HAMAP-Rule" id="MF_00147"/>
    </source>
</evidence>
<comment type="pathway">
    <text evidence="1 9 10">Carbohydrate degradation; glycolysis; D-glyceraldehyde 3-phosphate from glycerone phosphate: step 1/1.</text>
</comment>
<feature type="active site" description="Electrophile" evidence="9">
    <location>
        <position position="95"/>
    </location>
</feature>
<dbReference type="FunFam" id="3.20.20.70:FF:000016">
    <property type="entry name" value="Triosephosphate isomerase"/>
    <property type="match status" value="1"/>
</dbReference>
<dbReference type="GO" id="GO:0006096">
    <property type="term" value="P:glycolytic process"/>
    <property type="evidence" value="ECO:0007669"/>
    <property type="project" value="UniProtKB-UniRule"/>
</dbReference>
<dbReference type="Gene3D" id="3.20.20.70">
    <property type="entry name" value="Aldolase class I"/>
    <property type="match status" value="1"/>
</dbReference>
<comment type="subunit">
    <text evidence="9 10">Homodimer.</text>
</comment>
<dbReference type="Proteomes" id="UP000030832">
    <property type="component" value="Unassembled WGS sequence"/>
</dbReference>
<evidence type="ECO:0000256" key="10">
    <source>
        <dbReference type="RuleBase" id="RU363013"/>
    </source>
</evidence>
<dbReference type="InterPro" id="IPR000652">
    <property type="entry name" value="Triosephosphate_isomerase"/>
</dbReference>
<dbReference type="GO" id="GO:0006094">
    <property type="term" value="P:gluconeogenesis"/>
    <property type="evidence" value="ECO:0007669"/>
    <property type="project" value="UniProtKB-UniRule"/>
</dbReference>
<keyword evidence="6 9" id="KW-0963">Cytoplasm</keyword>
<evidence type="ECO:0000256" key="3">
    <source>
        <dbReference type="ARBA" id="ARBA00011940"/>
    </source>
</evidence>
<dbReference type="InterPro" id="IPR035990">
    <property type="entry name" value="TIM_sf"/>
</dbReference>
<evidence type="ECO:0000256" key="5">
    <source>
        <dbReference type="ARBA" id="ARBA00022432"/>
    </source>
</evidence>
<dbReference type="RefSeq" id="WP_034626769.1">
    <property type="nucleotide sequence ID" value="NZ_JRJU01000004.1"/>
</dbReference>
<dbReference type="SUPFAM" id="SSF51351">
    <property type="entry name" value="Triosephosphate isomerase (TIM)"/>
    <property type="match status" value="1"/>
</dbReference>
<dbReference type="InterPro" id="IPR013785">
    <property type="entry name" value="Aldolase_TIM"/>
</dbReference>
<evidence type="ECO:0000256" key="8">
    <source>
        <dbReference type="ARBA" id="ARBA00023235"/>
    </source>
</evidence>
<dbReference type="NCBIfam" id="TIGR00419">
    <property type="entry name" value="tim"/>
    <property type="match status" value="1"/>
</dbReference>
<dbReference type="STRING" id="333138.LQ50_05540"/>
<dbReference type="UniPathway" id="UPA00138"/>
<evidence type="ECO:0000313" key="11">
    <source>
        <dbReference type="EMBL" id="KHF41220.1"/>
    </source>
</evidence>
<comment type="caution">
    <text evidence="11">The sequence shown here is derived from an EMBL/GenBank/DDBJ whole genome shotgun (WGS) entry which is preliminary data.</text>
</comment>
<keyword evidence="12" id="KW-1185">Reference proteome</keyword>
<evidence type="ECO:0000313" key="12">
    <source>
        <dbReference type="Proteomes" id="UP000030832"/>
    </source>
</evidence>
<dbReference type="HAMAP" id="MF_00147_B">
    <property type="entry name" value="TIM_B"/>
    <property type="match status" value="1"/>
</dbReference>
<evidence type="ECO:0000256" key="6">
    <source>
        <dbReference type="ARBA" id="ARBA00022490"/>
    </source>
</evidence>
<dbReference type="PROSITE" id="PS00171">
    <property type="entry name" value="TIM_1"/>
    <property type="match status" value="1"/>
</dbReference>
<dbReference type="PROSITE" id="PS51440">
    <property type="entry name" value="TIM_2"/>
    <property type="match status" value="1"/>
</dbReference>
<evidence type="ECO:0000256" key="4">
    <source>
        <dbReference type="ARBA" id="ARBA00019397"/>
    </source>
</evidence>
<dbReference type="InterPro" id="IPR020861">
    <property type="entry name" value="Triosephosphate_isomerase_AS"/>
</dbReference>
<feature type="binding site" evidence="9">
    <location>
        <begin position="234"/>
        <end position="235"/>
    </location>
    <ligand>
        <name>substrate</name>
    </ligand>
</feature>
<dbReference type="InterPro" id="IPR022896">
    <property type="entry name" value="TrioseP_Isoase_bac/euk"/>
</dbReference>
<keyword evidence="7 9" id="KW-0324">Glycolysis</keyword>
<feature type="modified residue" description="Phosphoserine" evidence="9">
    <location>
        <position position="213"/>
    </location>
</feature>